<gene>
    <name evidence="1" type="ORF">SR41_12935</name>
</gene>
<dbReference type="PATRIC" id="fig|1549858.7.peg.2821"/>
<evidence type="ECO:0000313" key="2">
    <source>
        <dbReference type="Proteomes" id="UP000033203"/>
    </source>
</evidence>
<comment type="caution">
    <text evidence="1">The sequence shown here is derived from an EMBL/GenBank/DDBJ whole genome shotgun (WGS) entry which is preliminary data.</text>
</comment>
<evidence type="ECO:0000313" key="1">
    <source>
        <dbReference type="EMBL" id="KIU26752.1"/>
    </source>
</evidence>
<dbReference type="AlphaFoldDB" id="A0A0D1M7P1"/>
<protein>
    <submittedName>
        <fullName evidence="1">Uncharacterized protein</fullName>
    </submittedName>
</protein>
<reference evidence="1 2" key="1">
    <citation type="submission" date="2015-01" db="EMBL/GenBank/DDBJ databases">
        <title>Genome of Sphingomonas taxi strain 30a.</title>
        <authorList>
            <person name="Eevers N."/>
            <person name="Van Hamme J."/>
            <person name="Bottos E."/>
            <person name="Weyens N."/>
            <person name="Vangronsveld J."/>
        </authorList>
    </citation>
    <scope>NUCLEOTIDE SEQUENCE [LARGE SCALE GENOMIC DNA]</scope>
    <source>
        <strain evidence="1 2">30a</strain>
    </source>
</reference>
<organism evidence="1 2">
    <name type="scientific">Sphingomonas melonis</name>
    <dbReference type="NCBI Taxonomy" id="152682"/>
    <lineage>
        <taxon>Bacteria</taxon>
        <taxon>Pseudomonadati</taxon>
        <taxon>Pseudomonadota</taxon>
        <taxon>Alphaproteobacteria</taxon>
        <taxon>Sphingomonadales</taxon>
        <taxon>Sphingomonadaceae</taxon>
        <taxon>Sphingomonas</taxon>
    </lineage>
</organism>
<proteinExistence type="predicted"/>
<accession>A0A0D1M7P1</accession>
<dbReference type="EMBL" id="JXTP01000062">
    <property type="protein sequence ID" value="KIU26752.1"/>
    <property type="molecule type" value="Genomic_DNA"/>
</dbReference>
<dbReference type="Proteomes" id="UP000033203">
    <property type="component" value="Unassembled WGS sequence"/>
</dbReference>
<sequence>MDPHDPLAGLPLDAADPTDAAALADLAAGRVVDSDQIVGWLGGWQMARQANAFDPCAPSADPQPHAQGDAETRPLVWTESAYDACRRLRTDLAALSSDGDLRLVAALVAKMVSLIVEGGHPPGFAEVALMPPLYLRIAVTHTRIAVLGLRWNGTLS</sequence>
<name>A0A0D1M7P1_9SPHN</name>